<name>Q06K69_PHLDU</name>
<keyword evidence="1" id="KW-0732">Signal</keyword>
<dbReference type="EMBL" id="DQ834339">
    <property type="protein sequence ID" value="ABI20155.1"/>
    <property type="molecule type" value="mRNA"/>
</dbReference>
<reference evidence="2" key="1">
    <citation type="journal article" date="2006" name="BMC Genomics">
        <title>High degree of conservancy among secreted salivary gland proteins from two geographically distant Phlebotomus duboscqi sandflies populations (Mali and Kenya).</title>
        <authorList>
            <person name="Kato H."/>
            <person name="Anderson J.M."/>
            <person name="Kamhawi S."/>
            <person name="Oliveira F."/>
            <person name="Lawyer P.G."/>
            <person name="Pham V.M."/>
            <person name="Sangare C.S."/>
            <person name="Samake S."/>
            <person name="Sissoko I."/>
            <person name="Garfield M."/>
            <person name="Sigutova L."/>
            <person name="Volf P."/>
            <person name="Doumbia S."/>
            <person name="Valenzuela J.G."/>
        </authorList>
    </citation>
    <scope>NUCLEOTIDE SEQUENCE</scope>
</reference>
<feature type="signal peptide" evidence="1">
    <location>
        <begin position="1"/>
        <end position="19"/>
    </location>
</feature>
<gene>
    <name evidence="2" type="primary">M04</name>
</gene>
<evidence type="ECO:0000313" key="2">
    <source>
        <dbReference type="EMBL" id="ABI20155.1"/>
    </source>
</evidence>
<accession>Q06K69</accession>
<proteinExistence type="evidence at transcript level"/>
<feature type="chain" id="PRO_5004165296" evidence="1">
    <location>
        <begin position="20"/>
        <end position="313"/>
    </location>
</feature>
<protein>
    <submittedName>
        <fullName evidence="2">34 kDa salivary protein</fullName>
    </submittedName>
</protein>
<sequence>MKCLWSCVWFLFFDCFVLGLGLGDIEVRTMDDGDEYQIGKFDNSDEQFLDTDFDFIEKPYKPKLDSIYNGTHFILNYVGTPKTCISSITVQSYEDDTQKTPTQNPKKKSKIWCQKGGIGKKDCLLIFRMRTKREDARVKIFGVRGPCSFKERYLNKNPRQIDAYGQHYQYSEDYPYWNLPRTNLKQYNRFNEIIYVKDGLFNIQKNYLDESDKLTAVRELFVPDNTLKFVMDFKNSGPKKISFLDIYWYQQSKNSRPIPPYIYYNGQCASSNKTCQVIFDADEPLSYVFVKVFRNEDYDGPRVLARDLGRSGK</sequence>
<dbReference type="AlphaFoldDB" id="Q06K69"/>
<organism evidence="2">
    <name type="scientific">Phlebotomus duboscqi</name>
    <name type="common">Sandfly</name>
    <dbReference type="NCBI Taxonomy" id="37738"/>
    <lineage>
        <taxon>Eukaryota</taxon>
        <taxon>Metazoa</taxon>
        <taxon>Ecdysozoa</taxon>
        <taxon>Arthropoda</taxon>
        <taxon>Hexapoda</taxon>
        <taxon>Insecta</taxon>
        <taxon>Pterygota</taxon>
        <taxon>Neoptera</taxon>
        <taxon>Endopterygota</taxon>
        <taxon>Diptera</taxon>
        <taxon>Nematocera</taxon>
        <taxon>Psychodoidea</taxon>
        <taxon>Psychodidae</taxon>
        <taxon>Phlebotomus</taxon>
        <taxon>Phlebotomus</taxon>
    </lineage>
</organism>
<evidence type="ECO:0000256" key="1">
    <source>
        <dbReference type="SAM" id="SignalP"/>
    </source>
</evidence>